<feature type="non-terminal residue" evidence="3">
    <location>
        <position position="420"/>
    </location>
</feature>
<accession>A0A813C827</accession>
<protein>
    <submittedName>
        <fullName evidence="3">Uncharacterized protein</fullName>
    </submittedName>
</protein>
<dbReference type="AlphaFoldDB" id="A0A813C827"/>
<dbReference type="Proteomes" id="UP000601435">
    <property type="component" value="Unassembled WGS sequence"/>
</dbReference>
<sequence>MLHTLFVLAVVRSACADEQELSSCLQKRPSTRLRLDTVKPSLAEPSTTAFAGPGSQPGAGPWSTPGVRFQQCGRTKKRPTQLPTLLQGAALDKGHENSLPDRVKCPTGQMLIGNFWGNAYNFTCCDAGPQCGGCRKALNGTCQECAAGYVHQQIPLLNITKCFLCDDVPGWQDSNGLGCRDYESQGFCHGSVKDGYDEPFHGVRPSEACCVCGGGSVQHTPTSMPFARRALVYGDAVDEFPEPQALGTQVSSCNLAQWGLQLTGPGRIQGNVSSPSQSSTEIKCSLVLMQDPMRGISATVKLKIPVASFSYGQQVLVFKYWGLDPEPASKPFPLHQQTLPQGQFLENFQLRCNCPWLRMLPNSTLVAGPLSTPPEVQGPSLYGSGPSCQCQVSAEQVRYKGRRRKREVDGEQSTSFTVAQ</sequence>
<feature type="signal peptide" evidence="2">
    <location>
        <begin position="1"/>
        <end position="16"/>
    </location>
</feature>
<evidence type="ECO:0000256" key="2">
    <source>
        <dbReference type="SAM" id="SignalP"/>
    </source>
</evidence>
<keyword evidence="2" id="KW-0732">Signal</keyword>
<feature type="region of interest" description="Disordered" evidence="1">
    <location>
        <begin position="42"/>
        <end position="63"/>
    </location>
</feature>
<dbReference type="EMBL" id="CAJNJA010092163">
    <property type="protein sequence ID" value="CAE7940721.1"/>
    <property type="molecule type" value="Genomic_DNA"/>
</dbReference>
<evidence type="ECO:0000313" key="3">
    <source>
        <dbReference type="EMBL" id="CAE7940721.1"/>
    </source>
</evidence>
<feature type="compositionally biased region" description="Polar residues" evidence="1">
    <location>
        <begin position="411"/>
        <end position="420"/>
    </location>
</feature>
<evidence type="ECO:0000313" key="4">
    <source>
        <dbReference type="Proteomes" id="UP000601435"/>
    </source>
</evidence>
<keyword evidence="4" id="KW-1185">Reference proteome</keyword>
<reference evidence="3" key="1">
    <citation type="submission" date="2021-02" db="EMBL/GenBank/DDBJ databases">
        <authorList>
            <person name="Dougan E. K."/>
            <person name="Rhodes N."/>
            <person name="Thang M."/>
            <person name="Chan C."/>
        </authorList>
    </citation>
    <scope>NUCLEOTIDE SEQUENCE</scope>
</reference>
<proteinExistence type="predicted"/>
<feature type="chain" id="PRO_5032482258" evidence="2">
    <location>
        <begin position="17"/>
        <end position="420"/>
    </location>
</feature>
<gene>
    <name evidence="3" type="ORF">SNEC2469_LOCUS34003</name>
</gene>
<comment type="caution">
    <text evidence="3">The sequence shown here is derived from an EMBL/GenBank/DDBJ whole genome shotgun (WGS) entry which is preliminary data.</text>
</comment>
<dbReference type="OrthoDB" id="431450at2759"/>
<organism evidence="3 4">
    <name type="scientific">Symbiodinium necroappetens</name>
    <dbReference type="NCBI Taxonomy" id="1628268"/>
    <lineage>
        <taxon>Eukaryota</taxon>
        <taxon>Sar</taxon>
        <taxon>Alveolata</taxon>
        <taxon>Dinophyceae</taxon>
        <taxon>Suessiales</taxon>
        <taxon>Symbiodiniaceae</taxon>
        <taxon>Symbiodinium</taxon>
    </lineage>
</organism>
<name>A0A813C827_9DINO</name>
<feature type="region of interest" description="Disordered" evidence="1">
    <location>
        <begin position="401"/>
        <end position="420"/>
    </location>
</feature>
<evidence type="ECO:0000256" key="1">
    <source>
        <dbReference type="SAM" id="MobiDB-lite"/>
    </source>
</evidence>